<gene>
    <name evidence="1" type="ORF">LTR37_014209</name>
</gene>
<dbReference type="Proteomes" id="UP001281147">
    <property type="component" value="Unassembled WGS sequence"/>
</dbReference>
<sequence>MAFSNAMIPRRRFLPRRQSLPHLSQVQRNWPVTGALSSNHQLVYRFAPYLAHLAHQWGTTLYVVAREFCYSCDDVEENGGVPVLSMRDLSETYEFFIQTLQSSVNERNVSTIIEQFLERNYIDNERRIDGYGQLSHNRSLGYFRALAEISNQTRSNRLGAILGTYFLSKGGELFVDEDSESVALWSYAIYRMRVQPEVKRACQRLILEERGDVLDVLRSYNIPHLQGLRRALEKVAADLGVMDISSRGRGRQRYDRRDLFLPSISPHRQLDRFRSRALPTSRDMIRARSAPGDRQIARQADRVTDMAEHLIDEAERLKELTIDY</sequence>
<name>A0ACC3MUD8_9PEZI</name>
<organism evidence="1 2">
    <name type="scientific">Vermiconidia calcicola</name>
    <dbReference type="NCBI Taxonomy" id="1690605"/>
    <lineage>
        <taxon>Eukaryota</taxon>
        <taxon>Fungi</taxon>
        <taxon>Dikarya</taxon>
        <taxon>Ascomycota</taxon>
        <taxon>Pezizomycotina</taxon>
        <taxon>Dothideomycetes</taxon>
        <taxon>Dothideomycetidae</taxon>
        <taxon>Mycosphaerellales</taxon>
        <taxon>Extremaceae</taxon>
        <taxon>Vermiconidia</taxon>
    </lineage>
</organism>
<proteinExistence type="predicted"/>
<dbReference type="EMBL" id="JAUTXU010000146">
    <property type="protein sequence ID" value="KAK3703886.1"/>
    <property type="molecule type" value="Genomic_DNA"/>
</dbReference>
<comment type="caution">
    <text evidence="1">The sequence shown here is derived from an EMBL/GenBank/DDBJ whole genome shotgun (WGS) entry which is preliminary data.</text>
</comment>
<keyword evidence="2" id="KW-1185">Reference proteome</keyword>
<evidence type="ECO:0000313" key="1">
    <source>
        <dbReference type="EMBL" id="KAK3703886.1"/>
    </source>
</evidence>
<accession>A0ACC3MUD8</accession>
<evidence type="ECO:0000313" key="2">
    <source>
        <dbReference type="Proteomes" id="UP001281147"/>
    </source>
</evidence>
<reference evidence="1" key="1">
    <citation type="submission" date="2023-07" db="EMBL/GenBank/DDBJ databases">
        <title>Black Yeasts Isolated from many extreme environments.</title>
        <authorList>
            <person name="Coleine C."/>
            <person name="Stajich J.E."/>
            <person name="Selbmann L."/>
        </authorList>
    </citation>
    <scope>NUCLEOTIDE SEQUENCE</scope>
    <source>
        <strain evidence="1">CCFEE 5714</strain>
    </source>
</reference>
<protein>
    <submittedName>
        <fullName evidence="1">Uncharacterized protein</fullName>
    </submittedName>
</protein>